<evidence type="ECO:0000256" key="1">
    <source>
        <dbReference type="PIRSR" id="PIRSR038925-1"/>
    </source>
</evidence>
<reference evidence="5 6" key="1">
    <citation type="submission" date="2017-06" db="EMBL/GenBank/DDBJ databases">
        <authorList>
            <person name="Kim H.J."/>
            <person name="Triplett B.A."/>
        </authorList>
    </citation>
    <scope>NUCLEOTIDE SEQUENCE [LARGE SCALE GENOMIC DNA]</scope>
    <source>
        <strain evidence="5 6">DSM 18704</strain>
    </source>
</reference>
<evidence type="ECO:0000313" key="5">
    <source>
        <dbReference type="EMBL" id="SNS34254.1"/>
    </source>
</evidence>
<keyword evidence="6" id="KW-1185">Reference proteome</keyword>
<dbReference type="AlphaFoldDB" id="A0A239DRR5"/>
<dbReference type="PROSITE" id="PS51459">
    <property type="entry name" value="FIDO"/>
    <property type="match status" value="1"/>
</dbReference>
<protein>
    <submittedName>
        <fullName evidence="5">Fic family protein</fullName>
    </submittedName>
</protein>
<dbReference type="RefSeq" id="WP_089406860.1">
    <property type="nucleotide sequence ID" value="NZ_FZOU01000001.1"/>
</dbReference>
<organism evidence="5 6">
    <name type="scientific">Granulicella rosea</name>
    <dbReference type="NCBI Taxonomy" id="474952"/>
    <lineage>
        <taxon>Bacteria</taxon>
        <taxon>Pseudomonadati</taxon>
        <taxon>Acidobacteriota</taxon>
        <taxon>Terriglobia</taxon>
        <taxon>Terriglobales</taxon>
        <taxon>Acidobacteriaceae</taxon>
        <taxon>Granulicella</taxon>
    </lineage>
</organism>
<name>A0A239DRR5_9BACT</name>
<feature type="binding site" evidence="1">
    <location>
        <position position="197"/>
    </location>
    <ligand>
        <name>ATP</name>
        <dbReference type="ChEBI" id="CHEBI:30616"/>
    </ligand>
</feature>
<proteinExistence type="predicted"/>
<feature type="active site" evidence="2">
    <location>
        <position position="197"/>
    </location>
</feature>
<dbReference type="Gene3D" id="1.10.3290.10">
    <property type="entry name" value="Fido-like domain"/>
    <property type="match status" value="1"/>
</dbReference>
<gene>
    <name evidence="5" type="ORF">SAMN05421770_101581</name>
</gene>
<keyword evidence="1" id="KW-0067">ATP-binding</keyword>
<dbReference type="InterPro" id="IPR026287">
    <property type="entry name" value="SoFic-like"/>
</dbReference>
<dbReference type="Pfam" id="PF02661">
    <property type="entry name" value="Fic"/>
    <property type="match status" value="1"/>
</dbReference>
<dbReference type="InterPro" id="IPR003812">
    <property type="entry name" value="Fido"/>
</dbReference>
<dbReference type="PIRSF" id="PIRSF038925">
    <property type="entry name" value="AMP-prot_trans"/>
    <property type="match status" value="1"/>
</dbReference>
<feature type="binding site" evidence="3">
    <location>
        <begin position="201"/>
        <end position="208"/>
    </location>
    <ligand>
        <name>ATP</name>
        <dbReference type="ChEBI" id="CHEBI:30616"/>
    </ligand>
</feature>
<feature type="binding site" evidence="1">
    <location>
        <position position="239"/>
    </location>
    <ligand>
        <name>ATP</name>
        <dbReference type="ChEBI" id="CHEBI:30616"/>
    </ligand>
</feature>
<accession>A0A239DRR5</accession>
<feature type="domain" description="Fido" evidence="4">
    <location>
        <begin position="111"/>
        <end position="262"/>
    </location>
</feature>
<feature type="binding site" evidence="1">
    <location>
        <begin position="202"/>
        <end position="208"/>
    </location>
    <ligand>
        <name>ATP</name>
        <dbReference type="ChEBI" id="CHEBI:30616"/>
    </ligand>
</feature>
<evidence type="ECO:0000256" key="3">
    <source>
        <dbReference type="PIRSR" id="PIRSR640198-2"/>
    </source>
</evidence>
<dbReference type="PANTHER" id="PTHR13504:SF38">
    <property type="entry name" value="FIDO DOMAIN-CONTAINING PROTEIN"/>
    <property type="match status" value="1"/>
</dbReference>
<keyword evidence="1" id="KW-0547">Nucleotide-binding</keyword>
<dbReference type="InterPro" id="IPR036597">
    <property type="entry name" value="Fido-like_dom_sf"/>
</dbReference>
<evidence type="ECO:0000259" key="4">
    <source>
        <dbReference type="PROSITE" id="PS51459"/>
    </source>
</evidence>
<evidence type="ECO:0000313" key="6">
    <source>
        <dbReference type="Proteomes" id="UP000198356"/>
    </source>
</evidence>
<dbReference type="InterPro" id="IPR025758">
    <property type="entry name" value="Fic/DOC_N"/>
</dbReference>
<feature type="binding site" evidence="1">
    <location>
        <position position="62"/>
    </location>
    <ligand>
        <name>ATP</name>
        <dbReference type="ChEBI" id="CHEBI:30616"/>
    </ligand>
</feature>
<dbReference type="EMBL" id="FZOU01000001">
    <property type="protein sequence ID" value="SNS34254.1"/>
    <property type="molecule type" value="Genomic_DNA"/>
</dbReference>
<evidence type="ECO:0000256" key="2">
    <source>
        <dbReference type="PIRSR" id="PIRSR640198-1"/>
    </source>
</evidence>
<dbReference type="PANTHER" id="PTHR13504">
    <property type="entry name" value="FIDO DOMAIN-CONTAINING PROTEIN DDB_G0283145"/>
    <property type="match status" value="1"/>
</dbReference>
<sequence>MKPAIPIHLPSLQLDWETLVPALSEANRAIARFDGILTHLRNPELLTTPLTTREAVLSSKIEGTVVTVGEVLRFEAGDEPEQESKRLDIEEIVNYRMALRSAQWDLGTRPFCLNLVLKLHKILLTSVRGQNKAPGSFRRFQNHIGRPGSQLEEAEFVPPAPEVLKDALGEWEKYYHSTEKDPLTQLALIHAQFEYLHPFLDGNGRIGRILIPLFLYDKQILSSPTFYLSEYLEENRDEYIGHLRELGKDNASWTRWCLFFLHGLTLQADRNVLRVKAVLDLYERLKDDMLARNGSRFTIPMLDAMFAQPIFQAGSLLEQKGMPQRANLMRQLGALVDTKVLKVLTVGSGRRATVYSLHELVKLCESKPSARTSKVRSGITVARRSK</sequence>
<dbReference type="SUPFAM" id="SSF140931">
    <property type="entry name" value="Fic-like"/>
    <property type="match status" value="1"/>
</dbReference>
<dbReference type="Proteomes" id="UP000198356">
    <property type="component" value="Unassembled WGS sequence"/>
</dbReference>
<dbReference type="InterPro" id="IPR040198">
    <property type="entry name" value="Fido_containing"/>
</dbReference>
<dbReference type="Pfam" id="PF13784">
    <property type="entry name" value="Fic_N"/>
    <property type="match status" value="1"/>
</dbReference>
<dbReference type="GO" id="GO:0005524">
    <property type="term" value="F:ATP binding"/>
    <property type="evidence" value="ECO:0007669"/>
    <property type="project" value="UniProtKB-KW"/>
</dbReference>